<evidence type="ECO:0000256" key="1">
    <source>
        <dbReference type="SAM" id="Coils"/>
    </source>
</evidence>
<dbReference type="EMBL" id="MN740162">
    <property type="protein sequence ID" value="QHT91011.1"/>
    <property type="molecule type" value="Genomic_DNA"/>
</dbReference>
<dbReference type="SUPFAM" id="SSF52540">
    <property type="entry name" value="P-loop containing nucleoside triphosphate hydrolases"/>
    <property type="match status" value="1"/>
</dbReference>
<evidence type="ECO:0000313" key="3">
    <source>
        <dbReference type="EMBL" id="QHT91011.1"/>
    </source>
</evidence>
<feature type="domain" description="Deoxynucleoside kinase" evidence="2">
    <location>
        <begin position="9"/>
        <end position="235"/>
    </location>
</feature>
<reference evidence="3" key="1">
    <citation type="journal article" date="2020" name="Nature">
        <title>Giant virus diversity and host interactions through global metagenomics.</title>
        <authorList>
            <person name="Schulz F."/>
            <person name="Roux S."/>
            <person name="Paez-Espino D."/>
            <person name="Jungbluth S."/>
            <person name="Walsh D.A."/>
            <person name="Denef V.J."/>
            <person name="McMahon K.D."/>
            <person name="Konstantinidis K.T."/>
            <person name="Eloe-Fadrosh E.A."/>
            <person name="Kyrpides N.C."/>
            <person name="Woyke T."/>
        </authorList>
    </citation>
    <scope>NUCLEOTIDE SEQUENCE</scope>
    <source>
        <strain evidence="3">GVMAG-M-3300023184-72</strain>
    </source>
</reference>
<dbReference type="PANTHER" id="PTHR10513">
    <property type="entry name" value="DEOXYNUCLEOSIDE KINASE"/>
    <property type="match status" value="1"/>
</dbReference>
<name>A0A6C0ID46_9ZZZZ</name>
<evidence type="ECO:0000259" key="2">
    <source>
        <dbReference type="Pfam" id="PF01712"/>
    </source>
</evidence>
<sequence length="235" mass="28330">MEFNNIEFVSIEGNIGSGKTTLFEQLKTEYENNKNVIFLKEPVDEWSKIKDKEGNTILAKFYSDQLKYSFSFQMMAYVSRLKVVRETLKKYKNENKENKENNKLLIITERSLYTDKMVFAKMLYETGMIEEVNYQIYLNWFDTFIEEFPIHKIIYLKTSAERCHFRIMKRSREGENIIPLEYLDSLNEYHEEMLHPINPSDCYCYKQLILDGNIDIYENNQQMEKWINQINNFIK</sequence>
<feature type="coiled-coil region" evidence="1">
    <location>
        <begin position="81"/>
        <end position="108"/>
    </location>
</feature>
<dbReference type="InterPro" id="IPR031314">
    <property type="entry name" value="DNK_dom"/>
</dbReference>
<organism evidence="3">
    <name type="scientific">viral metagenome</name>
    <dbReference type="NCBI Taxonomy" id="1070528"/>
    <lineage>
        <taxon>unclassified sequences</taxon>
        <taxon>metagenomes</taxon>
        <taxon>organismal metagenomes</taxon>
    </lineage>
</organism>
<keyword evidence="1" id="KW-0175">Coiled coil</keyword>
<protein>
    <recommendedName>
        <fullName evidence="2">Deoxynucleoside kinase domain-containing protein</fullName>
    </recommendedName>
</protein>
<dbReference type="GO" id="GO:0005737">
    <property type="term" value="C:cytoplasm"/>
    <property type="evidence" value="ECO:0007669"/>
    <property type="project" value="TreeGrafter"/>
</dbReference>
<dbReference type="PIRSF" id="PIRSF000705">
    <property type="entry name" value="DNK"/>
    <property type="match status" value="1"/>
</dbReference>
<dbReference type="GO" id="GO:0019136">
    <property type="term" value="F:deoxynucleoside kinase activity"/>
    <property type="evidence" value="ECO:0007669"/>
    <property type="project" value="InterPro"/>
</dbReference>
<proteinExistence type="predicted"/>
<dbReference type="GO" id="GO:0005524">
    <property type="term" value="F:ATP binding"/>
    <property type="evidence" value="ECO:0007669"/>
    <property type="project" value="InterPro"/>
</dbReference>
<dbReference type="Pfam" id="PF01712">
    <property type="entry name" value="dNK"/>
    <property type="match status" value="1"/>
</dbReference>
<dbReference type="PANTHER" id="PTHR10513:SF35">
    <property type="entry name" value="DEOXYADENOSINE KINASE"/>
    <property type="match status" value="1"/>
</dbReference>
<accession>A0A6C0ID46</accession>
<dbReference type="InterPro" id="IPR002624">
    <property type="entry name" value="DCK/DGK"/>
</dbReference>
<dbReference type="AlphaFoldDB" id="A0A6C0ID46"/>
<dbReference type="InterPro" id="IPR050566">
    <property type="entry name" value="Deoxyribonucleoside_kinase"/>
</dbReference>
<dbReference type="Gene3D" id="3.40.50.300">
    <property type="entry name" value="P-loop containing nucleotide triphosphate hydrolases"/>
    <property type="match status" value="1"/>
</dbReference>
<dbReference type="InterPro" id="IPR027417">
    <property type="entry name" value="P-loop_NTPase"/>
</dbReference>